<name>A0A0A2G3C7_9PORP</name>
<protein>
    <submittedName>
        <fullName evidence="2">Uncharacterized protein</fullName>
    </submittedName>
</protein>
<dbReference type="Proteomes" id="UP000030134">
    <property type="component" value="Unassembled WGS sequence"/>
</dbReference>
<keyword evidence="3" id="KW-1185">Reference proteome</keyword>
<feature type="region of interest" description="Disordered" evidence="1">
    <location>
        <begin position="76"/>
        <end position="95"/>
    </location>
</feature>
<accession>A0A0A2G3C7</accession>
<dbReference type="EMBL" id="JQZW01000009">
    <property type="protein sequence ID" value="KGN97766.1"/>
    <property type="molecule type" value="Genomic_DNA"/>
</dbReference>
<evidence type="ECO:0000313" key="2">
    <source>
        <dbReference type="EMBL" id="KGN97766.1"/>
    </source>
</evidence>
<evidence type="ECO:0000313" key="3">
    <source>
        <dbReference type="Proteomes" id="UP000030134"/>
    </source>
</evidence>
<proteinExistence type="predicted"/>
<evidence type="ECO:0000256" key="1">
    <source>
        <dbReference type="SAM" id="MobiDB-lite"/>
    </source>
</evidence>
<reference evidence="2 3" key="1">
    <citation type="submission" date="2014-08" db="EMBL/GenBank/DDBJ databases">
        <title>Porphyromonas gingivicanis strain:COT-022_OH1391 Genome sequencing.</title>
        <authorList>
            <person name="Wallis C."/>
            <person name="Deusch O."/>
            <person name="O'Flynn C."/>
            <person name="Davis I."/>
            <person name="Jospin G."/>
            <person name="Darling A.E."/>
            <person name="Coil D.A."/>
            <person name="Alexiev A."/>
            <person name="Horsfall A."/>
            <person name="Kirkwood N."/>
            <person name="Harris S."/>
            <person name="Eisen J.A."/>
        </authorList>
    </citation>
    <scope>NUCLEOTIDE SEQUENCE [LARGE SCALE GENOMIC DNA]</scope>
    <source>
        <strain evidence="3">COT-022 OH1391</strain>
    </source>
</reference>
<dbReference type="AlphaFoldDB" id="A0A0A2G3C7"/>
<gene>
    <name evidence="2" type="ORF">HQ36_05755</name>
</gene>
<organism evidence="2 3">
    <name type="scientific">Porphyromonas gingivicanis</name>
    <dbReference type="NCBI Taxonomy" id="266762"/>
    <lineage>
        <taxon>Bacteria</taxon>
        <taxon>Pseudomonadati</taxon>
        <taxon>Bacteroidota</taxon>
        <taxon>Bacteroidia</taxon>
        <taxon>Bacteroidales</taxon>
        <taxon>Porphyromonadaceae</taxon>
        <taxon>Porphyromonas</taxon>
    </lineage>
</organism>
<comment type="caution">
    <text evidence="2">The sequence shown here is derived from an EMBL/GenBank/DDBJ whole genome shotgun (WGS) entry which is preliminary data.</text>
</comment>
<sequence length="136" mass="15537">MACQSSNTSNREQTIEEVQIKETPLGKAITEGMEKYPTEDFYILHIASSDEYLAMSQEEYKVSEAFAHLVVRENGKSKAGEPLTDESWSMGGKGKEQSEAMRIAYELTNSLEVDKNFEIYVEYHKEGTFTVKYRTE</sequence>